<organism evidence="1 2">
    <name type="scientific">Temnothorax longispinosus</name>
    <dbReference type="NCBI Taxonomy" id="300112"/>
    <lineage>
        <taxon>Eukaryota</taxon>
        <taxon>Metazoa</taxon>
        <taxon>Ecdysozoa</taxon>
        <taxon>Arthropoda</taxon>
        <taxon>Hexapoda</taxon>
        <taxon>Insecta</taxon>
        <taxon>Pterygota</taxon>
        <taxon>Neoptera</taxon>
        <taxon>Endopterygota</taxon>
        <taxon>Hymenoptera</taxon>
        <taxon>Apocrita</taxon>
        <taxon>Aculeata</taxon>
        <taxon>Formicoidea</taxon>
        <taxon>Formicidae</taxon>
        <taxon>Myrmicinae</taxon>
        <taxon>Temnothorax</taxon>
    </lineage>
</organism>
<dbReference type="Gene3D" id="3.30.420.10">
    <property type="entry name" value="Ribonuclease H-like superfamily/Ribonuclease H"/>
    <property type="match status" value="1"/>
</dbReference>
<dbReference type="STRING" id="300112.A0A4S2KPI7"/>
<evidence type="ECO:0000313" key="2">
    <source>
        <dbReference type="Proteomes" id="UP000310200"/>
    </source>
</evidence>
<dbReference type="GO" id="GO:0003676">
    <property type="term" value="F:nucleic acid binding"/>
    <property type="evidence" value="ECO:0007669"/>
    <property type="project" value="InterPro"/>
</dbReference>
<feature type="non-terminal residue" evidence="1">
    <location>
        <position position="1"/>
    </location>
</feature>
<accession>A0A4S2KPI7</accession>
<dbReference type="EMBL" id="QBLH01001633">
    <property type="protein sequence ID" value="TGZ51520.1"/>
    <property type="molecule type" value="Genomic_DNA"/>
</dbReference>
<evidence type="ECO:0000313" key="1">
    <source>
        <dbReference type="EMBL" id="TGZ51520.1"/>
    </source>
</evidence>
<feature type="non-terminal residue" evidence="1">
    <location>
        <position position="266"/>
    </location>
</feature>
<dbReference type="InterPro" id="IPR036397">
    <property type="entry name" value="RNaseH_sf"/>
</dbReference>
<dbReference type="AlphaFoldDB" id="A0A4S2KPI7"/>
<comment type="caution">
    <text evidence="1">The sequence shown here is derived from an EMBL/GenBank/DDBJ whole genome shotgun (WGS) entry which is preliminary data.</text>
</comment>
<protein>
    <submittedName>
        <fullName evidence="1">Uncharacterized protein</fullName>
    </submittedName>
</protein>
<dbReference type="PANTHER" id="PTHR47326:SF1">
    <property type="entry name" value="HTH PSQ-TYPE DOMAIN-CONTAINING PROTEIN"/>
    <property type="match status" value="1"/>
</dbReference>
<keyword evidence="2" id="KW-1185">Reference proteome</keyword>
<dbReference type="PANTHER" id="PTHR47326">
    <property type="entry name" value="TRANSPOSABLE ELEMENT TC3 TRANSPOSASE-LIKE PROTEIN"/>
    <property type="match status" value="1"/>
</dbReference>
<reference evidence="1 2" key="1">
    <citation type="journal article" date="2019" name="Philos. Trans. R. Soc. Lond., B, Biol. Sci.">
        <title>Ant behaviour and brain gene expression of defending hosts depend on the ecological success of the intruding social parasite.</title>
        <authorList>
            <person name="Kaur R."/>
            <person name="Stoldt M."/>
            <person name="Jongepier E."/>
            <person name="Feldmeyer B."/>
            <person name="Menzel F."/>
            <person name="Bornberg-Bauer E."/>
            <person name="Foitzik S."/>
        </authorList>
    </citation>
    <scope>NUCLEOTIDE SEQUENCE [LARGE SCALE GENOMIC DNA]</scope>
    <source>
        <tissue evidence="1">Whole body</tissue>
    </source>
</reference>
<sequence>SIPTCSLRMEWLEKTSVPPFDFTRNDSPGVNDIPDTTETGSLMPNWRDAGAPLQRRVIDEERIVQIFEDFEDDPENPERRPTIRRVARMLGLSRDVVHRVLRRDVLHPYHYQRVQQLLARDAEQRVFFCEGFLAQCRRNALFPDRILWTDEATFTPNGVFNSHNCVLWRGENPHAIRQGAFQYRWSINVWAGIKADRIIGPYILPPRLNGETYARFLGNELPGLLEDIPLREREELIFQHDGAPAHFSRQARNVLDARYPDRWMGR</sequence>
<proteinExistence type="predicted"/>
<name>A0A4S2KPI7_9HYME</name>
<gene>
    <name evidence="1" type="ORF">DBV15_12604</name>
</gene>
<dbReference type="Proteomes" id="UP000310200">
    <property type="component" value="Unassembled WGS sequence"/>
</dbReference>